<accession>A0A8K0SNU2</accession>
<organism evidence="5 6">
    <name type="scientific">Stachybotrys elegans</name>
    <dbReference type="NCBI Taxonomy" id="80388"/>
    <lineage>
        <taxon>Eukaryota</taxon>
        <taxon>Fungi</taxon>
        <taxon>Dikarya</taxon>
        <taxon>Ascomycota</taxon>
        <taxon>Pezizomycotina</taxon>
        <taxon>Sordariomycetes</taxon>
        <taxon>Hypocreomycetidae</taxon>
        <taxon>Hypocreales</taxon>
        <taxon>Stachybotryaceae</taxon>
        <taxon>Stachybotrys</taxon>
    </lineage>
</organism>
<dbReference type="GO" id="GO:0008270">
    <property type="term" value="F:zinc ion binding"/>
    <property type="evidence" value="ECO:0007669"/>
    <property type="project" value="InterPro"/>
</dbReference>
<dbReference type="OrthoDB" id="5431381at2759"/>
<dbReference type="PANTHER" id="PTHR31001">
    <property type="entry name" value="UNCHARACTERIZED TRANSCRIPTIONAL REGULATORY PROTEIN"/>
    <property type="match status" value="1"/>
</dbReference>
<reference evidence="5" key="1">
    <citation type="journal article" date="2021" name="Nat. Commun.">
        <title>Genetic determinants of endophytism in the Arabidopsis root mycobiome.</title>
        <authorList>
            <person name="Mesny F."/>
            <person name="Miyauchi S."/>
            <person name="Thiergart T."/>
            <person name="Pickel B."/>
            <person name="Atanasova L."/>
            <person name="Karlsson M."/>
            <person name="Huettel B."/>
            <person name="Barry K.W."/>
            <person name="Haridas S."/>
            <person name="Chen C."/>
            <person name="Bauer D."/>
            <person name="Andreopoulos W."/>
            <person name="Pangilinan J."/>
            <person name="LaButti K."/>
            <person name="Riley R."/>
            <person name="Lipzen A."/>
            <person name="Clum A."/>
            <person name="Drula E."/>
            <person name="Henrissat B."/>
            <person name="Kohler A."/>
            <person name="Grigoriev I.V."/>
            <person name="Martin F.M."/>
            <person name="Hacquard S."/>
        </authorList>
    </citation>
    <scope>NUCLEOTIDE SEQUENCE</scope>
    <source>
        <strain evidence="5">MPI-CAGE-CH-0235</strain>
    </source>
</reference>
<comment type="caution">
    <text evidence="5">The sequence shown here is derived from an EMBL/GenBank/DDBJ whole genome shotgun (WGS) entry which is preliminary data.</text>
</comment>
<protein>
    <submittedName>
        <fullName evidence="5">Fungal-specific transcription factor domain-containing protein</fullName>
    </submittedName>
</protein>
<dbReference type="GO" id="GO:0005634">
    <property type="term" value="C:nucleus"/>
    <property type="evidence" value="ECO:0007669"/>
    <property type="project" value="UniProtKB-SubCell"/>
</dbReference>
<dbReference type="GO" id="GO:0003677">
    <property type="term" value="F:DNA binding"/>
    <property type="evidence" value="ECO:0007669"/>
    <property type="project" value="InterPro"/>
</dbReference>
<dbReference type="CDD" id="cd12148">
    <property type="entry name" value="fungal_TF_MHR"/>
    <property type="match status" value="1"/>
</dbReference>
<dbReference type="AlphaFoldDB" id="A0A8K0SNU2"/>
<evidence type="ECO:0000256" key="3">
    <source>
        <dbReference type="SAM" id="MobiDB-lite"/>
    </source>
</evidence>
<dbReference type="PANTHER" id="PTHR31001:SF49">
    <property type="entry name" value="ZN(II)2CYS6 TRANSCRIPTION FACTOR (EUROFUNG)"/>
    <property type="match status" value="1"/>
</dbReference>
<name>A0A8K0SNU2_9HYPO</name>
<feature type="compositionally biased region" description="Basic and acidic residues" evidence="3">
    <location>
        <begin position="20"/>
        <end position="34"/>
    </location>
</feature>
<sequence>MKQQTGQKARLPLPILPAKPEPKTGSHGNTDRLGESVTFNAHDKHPTSGSLRISEFGNDCKDGSHWTSVLNRATTFSSQDIEGDDAQRNAQLPIYQTVLLFACERQASEKELITGLPSRKTCDDLISSYFQLLNNSCFLHAREFLKHYDKFWENPETASASWLGLLYSTMCVAVQFKTSCPPDCACKGISHSCGQEALLRYREKTVQCLIRAQYGRGGPFIMETLLHYFIIENYLRRDSNTGLWLLLGTIVQIALRMGYHRDPQHFKAMSPYEGEMRRRLWTHIYIFDAVLATQLGLPTIIKESFCDTLPPQNISDEDYDSTAKSLPPPRPEAELTQSSVTIAKFWLAKALTKVADALSSLHPYSLVDATRIDDELTNTFKRLPSSTQHRPLSESILDSRITSLTISQRINIKLVYLRGRMLLYWKFVAMSKDLDQYEASRNIVVDSAIESLELQHLTVDELRPCFQITPINLYDSAIVNHTHLLATSVLCFYLRYFRNTAELDKLNKIQTLLRGTQAIWQRSSNHSVEAQRAADALSAVLEWLAETFAQESEQMGHVDRGTRFLGEDRPAMAYLLYLDLFNWPQLPFAYGNDSFNNPPLMPLEEGTAFLYPPCISPMDVWAASLESENV</sequence>
<keyword evidence="6" id="KW-1185">Reference proteome</keyword>
<feature type="domain" description="Xylanolytic transcriptional activator regulatory" evidence="4">
    <location>
        <begin position="243"/>
        <end position="317"/>
    </location>
</feature>
<dbReference type="InterPro" id="IPR050613">
    <property type="entry name" value="Sec_Metabolite_Reg"/>
</dbReference>
<evidence type="ECO:0000256" key="1">
    <source>
        <dbReference type="ARBA" id="ARBA00004123"/>
    </source>
</evidence>
<keyword evidence="2" id="KW-0539">Nucleus</keyword>
<dbReference type="EMBL" id="JAGPNK010000012">
    <property type="protein sequence ID" value="KAH7310797.1"/>
    <property type="molecule type" value="Genomic_DNA"/>
</dbReference>
<gene>
    <name evidence="5" type="ORF">B0I35DRAFT_358561</name>
</gene>
<evidence type="ECO:0000259" key="4">
    <source>
        <dbReference type="SMART" id="SM00906"/>
    </source>
</evidence>
<dbReference type="GO" id="GO:0006351">
    <property type="term" value="P:DNA-templated transcription"/>
    <property type="evidence" value="ECO:0007669"/>
    <property type="project" value="InterPro"/>
</dbReference>
<dbReference type="Pfam" id="PF04082">
    <property type="entry name" value="Fungal_trans"/>
    <property type="match status" value="1"/>
</dbReference>
<dbReference type="Proteomes" id="UP000813444">
    <property type="component" value="Unassembled WGS sequence"/>
</dbReference>
<dbReference type="InterPro" id="IPR007219">
    <property type="entry name" value="XnlR_reg_dom"/>
</dbReference>
<evidence type="ECO:0000313" key="5">
    <source>
        <dbReference type="EMBL" id="KAH7310797.1"/>
    </source>
</evidence>
<comment type="subcellular location">
    <subcellularLocation>
        <location evidence="1">Nucleus</location>
    </subcellularLocation>
</comment>
<feature type="region of interest" description="Disordered" evidence="3">
    <location>
        <begin position="1"/>
        <end position="34"/>
    </location>
</feature>
<proteinExistence type="predicted"/>
<evidence type="ECO:0000313" key="6">
    <source>
        <dbReference type="Proteomes" id="UP000813444"/>
    </source>
</evidence>
<dbReference type="SMART" id="SM00906">
    <property type="entry name" value="Fungal_trans"/>
    <property type="match status" value="1"/>
</dbReference>
<evidence type="ECO:0000256" key="2">
    <source>
        <dbReference type="ARBA" id="ARBA00023242"/>
    </source>
</evidence>